<evidence type="ECO:0000259" key="2">
    <source>
        <dbReference type="PROSITE" id="PS50198"/>
    </source>
</evidence>
<evidence type="ECO:0000313" key="4">
    <source>
        <dbReference type="Proteomes" id="UP000651057"/>
    </source>
</evidence>
<dbReference type="Gene3D" id="3.10.50.40">
    <property type="match status" value="2"/>
</dbReference>
<dbReference type="RefSeq" id="WP_201919984.1">
    <property type="nucleotide sequence ID" value="NZ_BAABAX010000003.1"/>
</dbReference>
<name>A0A936ZRB4_9FLAO</name>
<dbReference type="PROSITE" id="PS50198">
    <property type="entry name" value="PPIC_PPIASE_2"/>
    <property type="match status" value="2"/>
</dbReference>
<organism evidence="3 4">
    <name type="scientific">Aquimarina mytili</name>
    <dbReference type="NCBI Taxonomy" id="874423"/>
    <lineage>
        <taxon>Bacteria</taxon>
        <taxon>Pseudomonadati</taxon>
        <taxon>Bacteroidota</taxon>
        <taxon>Flavobacteriia</taxon>
        <taxon>Flavobacteriales</taxon>
        <taxon>Flavobacteriaceae</taxon>
        <taxon>Aquimarina</taxon>
    </lineage>
</organism>
<dbReference type="Pfam" id="PF00639">
    <property type="entry name" value="Rotamase"/>
    <property type="match status" value="1"/>
</dbReference>
<protein>
    <submittedName>
        <fullName evidence="3">Peptidylprolyl isomerase</fullName>
    </submittedName>
</protein>
<dbReference type="Pfam" id="PF13145">
    <property type="entry name" value="Rotamase_2"/>
    <property type="match status" value="1"/>
</dbReference>
<feature type="domain" description="PpiC" evidence="2">
    <location>
        <begin position="121"/>
        <end position="223"/>
    </location>
</feature>
<evidence type="ECO:0000256" key="1">
    <source>
        <dbReference type="PROSITE-ProRule" id="PRU00278"/>
    </source>
</evidence>
<dbReference type="InterPro" id="IPR046357">
    <property type="entry name" value="PPIase_dom_sf"/>
</dbReference>
<dbReference type="PANTHER" id="PTHR47245:SF2">
    <property type="entry name" value="PEPTIDYL-PROLYL CIS-TRANS ISOMERASE HP_0175-RELATED"/>
    <property type="match status" value="1"/>
</dbReference>
<accession>A0A936ZRB4</accession>
<dbReference type="PANTHER" id="PTHR47245">
    <property type="entry name" value="PEPTIDYLPROLYL ISOMERASE"/>
    <property type="match status" value="1"/>
</dbReference>
<gene>
    <name evidence="3" type="ORF">JJQ60_11825</name>
</gene>
<dbReference type="Pfam" id="PF13616">
    <property type="entry name" value="Rotamase_3"/>
    <property type="match status" value="1"/>
</dbReference>
<dbReference type="InterPro" id="IPR050245">
    <property type="entry name" value="PrsA_foldase"/>
</dbReference>
<keyword evidence="1" id="KW-0697">Rotamase</keyword>
<dbReference type="EMBL" id="JAERQJ010000004">
    <property type="protein sequence ID" value="MBL0684209.1"/>
    <property type="molecule type" value="Genomic_DNA"/>
</dbReference>
<comment type="caution">
    <text evidence="3">The sequence shown here is derived from an EMBL/GenBank/DDBJ whole genome shotgun (WGS) entry which is preliminary data.</text>
</comment>
<proteinExistence type="predicted"/>
<keyword evidence="4" id="KW-1185">Reference proteome</keyword>
<sequence length="652" mass="75216">MHKKSLLFFLGVIFFTLVKAQESKEVLLSIDNAPVYVSEFKRVYLKNIDLVKDESKKDVDDYLDLFINYKLKLKEAKALGLDKKETYLKELEGYSKQLSKGYLTDTQTSEALIKEAYDRSQERINASHILIGLNPNATPKDTLAAYQKISEARNKILDGASFESIAKTYSQDPSVSKNDGKLGWFSVFRMVYPFENSAYTTKVGELSKPFKTQFGYHILKVNNREKMLGEVTVAHIMVAINDTRSAVQAEERIKEINQQLKQGAPFGSLAKQYSDDPSTAVDGGKIRRFGQGALNSEKFENAAFSLQNKGEISSPLQTKYGWHIIQLIEKHPVKTFEEEKEKITKRVEKDSRSKLVTTSFIASLKEKYNVVRNEEAIQYFKKNISDSFLTNEWEIPADDQNLKKPLFQIKKEQYTYSDFARFLKKEQSRAKNFTEVSLFIDEAYKQFESATLLEYYKTHLEEDNQDYANVIQEYRDGLLLFDLMESKIWNASRTDSVGLKQFYESKKNKYAQNETYTVLKASSSKQEIIDKVQKLLGEGKSVDEIKKEINSGDIVLVIFSEEEMIKGEGKFPKGFKAEKGKIFTSEEENYITLIMVKEILPSRIKTFEEIKGEVINDFQEDMERKWLGKLKTKYTVDVNEKILKKVKRELSK</sequence>
<keyword evidence="1 3" id="KW-0413">Isomerase</keyword>
<dbReference type="AlphaFoldDB" id="A0A936ZRB4"/>
<dbReference type="GO" id="GO:0003755">
    <property type="term" value="F:peptidyl-prolyl cis-trans isomerase activity"/>
    <property type="evidence" value="ECO:0007669"/>
    <property type="project" value="UniProtKB-KW"/>
</dbReference>
<evidence type="ECO:0000313" key="3">
    <source>
        <dbReference type="EMBL" id="MBL0684209.1"/>
    </source>
</evidence>
<dbReference type="SUPFAM" id="SSF54534">
    <property type="entry name" value="FKBP-like"/>
    <property type="match status" value="2"/>
</dbReference>
<dbReference type="InterPro" id="IPR000297">
    <property type="entry name" value="PPIase_PpiC"/>
</dbReference>
<dbReference type="Proteomes" id="UP000651057">
    <property type="component" value="Unassembled WGS sequence"/>
</dbReference>
<feature type="domain" description="PpiC" evidence="2">
    <location>
        <begin position="228"/>
        <end position="329"/>
    </location>
</feature>
<reference evidence="3" key="1">
    <citation type="submission" date="2021-01" db="EMBL/GenBank/DDBJ databases">
        <authorList>
            <person name="Zhong Y.L."/>
        </authorList>
    </citation>
    <scope>NUCLEOTIDE SEQUENCE</scope>
    <source>
        <strain evidence="3">KCTC 23302</strain>
    </source>
</reference>